<dbReference type="EMBL" id="OZ075138">
    <property type="protein sequence ID" value="CAL5009346.1"/>
    <property type="molecule type" value="Genomic_DNA"/>
</dbReference>
<organism evidence="2 3">
    <name type="scientific">Urochloa decumbens</name>
    <dbReference type="NCBI Taxonomy" id="240449"/>
    <lineage>
        <taxon>Eukaryota</taxon>
        <taxon>Viridiplantae</taxon>
        <taxon>Streptophyta</taxon>
        <taxon>Embryophyta</taxon>
        <taxon>Tracheophyta</taxon>
        <taxon>Spermatophyta</taxon>
        <taxon>Magnoliopsida</taxon>
        <taxon>Liliopsida</taxon>
        <taxon>Poales</taxon>
        <taxon>Poaceae</taxon>
        <taxon>PACMAD clade</taxon>
        <taxon>Panicoideae</taxon>
        <taxon>Panicodae</taxon>
        <taxon>Paniceae</taxon>
        <taxon>Melinidinae</taxon>
        <taxon>Urochloa</taxon>
    </lineage>
</organism>
<proteinExistence type="predicted"/>
<dbReference type="PANTHER" id="PTHR14000">
    <property type="entry name" value="FINGER CCCH DOMAIN PROTEIN, PUTATIVE (DUF3755)-RELATED"/>
    <property type="match status" value="1"/>
</dbReference>
<dbReference type="Pfam" id="PF12579">
    <property type="entry name" value="DUF3755"/>
    <property type="match status" value="1"/>
</dbReference>
<dbReference type="InterPro" id="IPR022228">
    <property type="entry name" value="DUF3755"/>
</dbReference>
<dbReference type="PANTHER" id="PTHR14000:SF38">
    <property type="entry name" value="OS08G0100800 PROTEIN"/>
    <property type="match status" value="1"/>
</dbReference>
<evidence type="ECO:0008006" key="4">
    <source>
        <dbReference type="Google" id="ProtNLM"/>
    </source>
</evidence>
<keyword evidence="3" id="KW-1185">Reference proteome</keyword>
<accession>A0ABC9BWV1</accession>
<protein>
    <recommendedName>
        <fullName evidence="4">Myb-like domain-containing protein</fullName>
    </recommendedName>
</protein>
<dbReference type="AlphaFoldDB" id="A0ABC9BWV1"/>
<evidence type="ECO:0000256" key="1">
    <source>
        <dbReference type="SAM" id="MobiDB-lite"/>
    </source>
</evidence>
<name>A0ABC9BWV1_9POAL</name>
<feature type="region of interest" description="Disordered" evidence="1">
    <location>
        <begin position="246"/>
        <end position="265"/>
    </location>
</feature>
<gene>
    <name evidence="2" type="ORF">URODEC1_LOCUS69437</name>
</gene>
<reference evidence="2 3" key="2">
    <citation type="submission" date="2024-10" db="EMBL/GenBank/DDBJ databases">
        <authorList>
            <person name="Ryan C."/>
        </authorList>
    </citation>
    <scope>NUCLEOTIDE SEQUENCE [LARGE SCALE GENOMIC DNA]</scope>
</reference>
<dbReference type="Proteomes" id="UP001497457">
    <property type="component" value="Chromosome 28b"/>
</dbReference>
<reference evidence="3" key="1">
    <citation type="submission" date="2024-06" db="EMBL/GenBank/DDBJ databases">
        <authorList>
            <person name="Ryan C."/>
        </authorList>
    </citation>
    <scope>NUCLEOTIDE SEQUENCE [LARGE SCALE GENOMIC DNA]</scope>
</reference>
<sequence>MARDSSPPPTILRTTTLMFPATIGKVLPPPSNPSSLPSAPKYKFVTALPADWTTQEVATLEEGLIRYAHEPNITKYIKIAAMLPVKTIRDVALRCCWTLGKESRRKPDDYYAGRNMSHLKNKMAASTSAANVPMLPPNSVFLFPLSLHHTSQNSLVPMEVPGLDSATQHILEENNLLLGQIAANIKTLKTEEMMDLFLRANNNIRAILERMRETGGIMVEMPSFPVHVNEEHLSSLVHLHRGLDMKRSSEGGGALHEKHQSPNAE</sequence>
<evidence type="ECO:0000313" key="3">
    <source>
        <dbReference type="Proteomes" id="UP001497457"/>
    </source>
</evidence>
<evidence type="ECO:0000313" key="2">
    <source>
        <dbReference type="EMBL" id="CAL5009346.1"/>
    </source>
</evidence>